<accession>A0A4U1IZA4</accession>
<reference evidence="2 3" key="1">
    <citation type="submission" date="2019-04" db="EMBL/GenBank/DDBJ databases">
        <authorList>
            <person name="Li Y."/>
            <person name="Wang J."/>
        </authorList>
    </citation>
    <scope>NUCLEOTIDE SEQUENCE [LARGE SCALE GENOMIC DNA]</scope>
    <source>
        <strain evidence="2 3">DSM 14668</strain>
    </source>
</reference>
<dbReference type="Gene3D" id="3.30.200.20">
    <property type="entry name" value="Phosphorylase Kinase, domain 1"/>
    <property type="match status" value="1"/>
</dbReference>
<dbReference type="Pfam" id="PF01636">
    <property type="entry name" value="APH"/>
    <property type="match status" value="1"/>
</dbReference>
<dbReference type="RefSeq" id="WP_136933614.1">
    <property type="nucleotide sequence ID" value="NZ_SSMQ01000051.1"/>
</dbReference>
<keyword evidence="2" id="KW-0808">Transferase</keyword>
<keyword evidence="3" id="KW-1185">Reference proteome</keyword>
<comment type="caution">
    <text evidence="2">The sequence shown here is derived from an EMBL/GenBank/DDBJ whole genome shotgun (WGS) entry which is preliminary data.</text>
</comment>
<dbReference type="SUPFAM" id="SSF56112">
    <property type="entry name" value="Protein kinase-like (PK-like)"/>
    <property type="match status" value="1"/>
</dbReference>
<gene>
    <name evidence="2" type="ORF">E8A74_35940</name>
</gene>
<dbReference type="Gene3D" id="3.90.1200.10">
    <property type="match status" value="1"/>
</dbReference>
<dbReference type="EMBL" id="SSMQ01000051">
    <property type="protein sequence ID" value="TKC99979.1"/>
    <property type="molecule type" value="Genomic_DNA"/>
</dbReference>
<proteinExistence type="predicted"/>
<dbReference type="PANTHER" id="PTHR21310:SF15">
    <property type="entry name" value="AMINOGLYCOSIDE PHOSPHOTRANSFERASE DOMAIN-CONTAINING PROTEIN"/>
    <property type="match status" value="1"/>
</dbReference>
<dbReference type="CDD" id="cd05152">
    <property type="entry name" value="MPH2"/>
    <property type="match status" value="1"/>
</dbReference>
<dbReference type="PANTHER" id="PTHR21310">
    <property type="entry name" value="AMINOGLYCOSIDE PHOSPHOTRANSFERASE-RELATED-RELATED"/>
    <property type="match status" value="1"/>
</dbReference>
<feature type="domain" description="Aminoglycoside phosphotransferase" evidence="1">
    <location>
        <begin position="44"/>
        <end position="279"/>
    </location>
</feature>
<dbReference type="AlphaFoldDB" id="A0A4U1IZA4"/>
<dbReference type="Proteomes" id="UP000309215">
    <property type="component" value="Unassembled WGS sequence"/>
</dbReference>
<dbReference type="InterPro" id="IPR051678">
    <property type="entry name" value="AGP_Transferase"/>
</dbReference>
<name>A0A4U1IZA4_9BACT</name>
<evidence type="ECO:0000259" key="1">
    <source>
        <dbReference type="Pfam" id="PF01636"/>
    </source>
</evidence>
<protein>
    <submittedName>
        <fullName evidence="2">Phosphotransferase</fullName>
    </submittedName>
</protein>
<evidence type="ECO:0000313" key="2">
    <source>
        <dbReference type="EMBL" id="TKC99979.1"/>
    </source>
</evidence>
<sequence length="320" mass="34363">MTEGNNLSSAASSSFEPLDSAPALLAAARRAGLRVTTEMADFDRSGLDFLVVHAHDEEGVPWVVRTPRRLSVASAARVEARVLDLVRAHLPVAVPHWRVFTDQVIAYPRLGGVPAVTVDPAAGVVWNRIDPQAPAAVFITSFAEALAALQKVDARAIEAAGVPTKSIDEARAELARAMDDTRAVLAPPEGVWARWQRWLANDAIWPRHRALVHGDLHPGHLLLDEEGRLTGILDWTEAHLGDPSIDFALFVGTFGKAALESCIERFEAAGGTTWSGLAAHAAERWAAFPALGAKWGLTTGNESVIEFSRTMLATIAQESG</sequence>
<evidence type="ECO:0000313" key="3">
    <source>
        <dbReference type="Proteomes" id="UP000309215"/>
    </source>
</evidence>
<dbReference type="OrthoDB" id="3806873at2"/>
<dbReference type="GO" id="GO:0016740">
    <property type="term" value="F:transferase activity"/>
    <property type="evidence" value="ECO:0007669"/>
    <property type="project" value="UniProtKB-KW"/>
</dbReference>
<dbReference type="InterPro" id="IPR002575">
    <property type="entry name" value="Aminoglycoside_PTrfase"/>
</dbReference>
<organism evidence="2 3">
    <name type="scientific">Polyangium fumosum</name>
    <dbReference type="NCBI Taxonomy" id="889272"/>
    <lineage>
        <taxon>Bacteria</taxon>
        <taxon>Pseudomonadati</taxon>
        <taxon>Myxococcota</taxon>
        <taxon>Polyangia</taxon>
        <taxon>Polyangiales</taxon>
        <taxon>Polyangiaceae</taxon>
        <taxon>Polyangium</taxon>
    </lineage>
</organism>
<dbReference type="InterPro" id="IPR011009">
    <property type="entry name" value="Kinase-like_dom_sf"/>
</dbReference>